<dbReference type="EMBL" id="RKHQ01000002">
    <property type="protein sequence ID" value="ROR93590.1"/>
    <property type="molecule type" value="Genomic_DNA"/>
</dbReference>
<reference evidence="2 3" key="1">
    <citation type="submission" date="2018-11" db="EMBL/GenBank/DDBJ databases">
        <title>Sequencing the genomes of 1000 actinobacteria strains.</title>
        <authorList>
            <person name="Klenk H.-P."/>
        </authorList>
    </citation>
    <scope>NUCLEOTIDE SEQUENCE [LARGE SCALE GENOMIC DNA]</scope>
    <source>
        <strain evidence="2 3">DSM 13521</strain>
    </source>
</reference>
<accession>A0A3N2D1D4</accession>
<organism evidence="2 3">
    <name type="scientific">Salana multivorans</name>
    <dbReference type="NCBI Taxonomy" id="120377"/>
    <lineage>
        <taxon>Bacteria</taxon>
        <taxon>Bacillati</taxon>
        <taxon>Actinomycetota</taxon>
        <taxon>Actinomycetes</taxon>
        <taxon>Micrococcales</taxon>
        <taxon>Beutenbergiaceae</taxon>
        <taxon>Salana</taxon>
    </lineage>
</organism>
<keyword evidence="3" id="KW-1185">Reference proteome</keyword>
<dbReference type="Proteomes" id="UP000275356">
    <property type="component" value="Unassembled WGS sequence"/>
</dbReference>
<name>A0A3N2D1D4_9MICO</name>
<feature type="domain" description="HTH luxR-type" evidence="1">
    <location>
        <begin position="137"/>
        <end position="183"/>
    </location>
</feature>
<sequence>MFVLTVDQQGSRRGSDRVPSALDLLADVEVLLPFERTVGDELQGVPASAEAAVDAVLRLVRAGGWSIGLGVGPGRLAQSASASDGEAFVRAREAVERAKGRTVPVALALAAGEATPDAEPFLHLLAAAVEERTDATWRVLDLLAAGRSGVEIAEELGMTPQNVSHHRRRALWDTEVAARRALARLLTRIDAAGA</sequence>
<gene>
    <name evidence="2" type="ORF">EDD28_3008</name>
</gene>
<dbReference type="InterPro" id="IPR036388">
    <property type="entry name" value="WH-like_DNA-bd_sf"/>
</dbReference>
<protein>
    <submittedName>
        <fullName evidence="2">Regulatory LuxR family protein</fullName>
    </submittedName>
</protein>
<dbReference type="InterPro" id="IPR016032">
    <property type="entry name" value="Sig_transdc_resp-reg_C-effctor"/>
</dbReference>
<dbReference type="AlphaFoldDB" id="A0A3N2D1D4"/>
<comment type="caution">
    <text evidence="2">The sequence shown here is derived from an EMBL/GenBank/DDBJ whole genome shotgun (WGS) entry which is preliminary data.</text>
</comment>
<dbReference type="RefSeq" id="WP_123740530.1">
    <property type="nucleotide sequence ID" value="NZ_RKHQ01000002.1"/>
</dbReference>
<evidence type="ECO:0000313" key="2">
    <source>
        <dbReference type="EMBL" id="ROR93590.1"/>
    </source>
</evidence>
<dbReference type="Pfam" id="PF00196">
    <property type="entry name" value="GerE"/>
    <property type="match status" value="1"/>
</dbReference>
<dbReference type="GO" id="GO:0003677">
    <property type="term" value="F:DNA binding"/>
    <property type="evidence" value="ECO:0007669"/>
    <property type="project" value="InterPro"/>
</dbReference>
<proteinExistence type="predicted"/>
<dbReference type="Gene3D" id="1.10.10.10">
    <property type="entry name" value="Winged helix-like DNA-binding domain superfamily/Winged helix DNA-binding domain"/>
    <property type="match status" value="1"/>
</dbReference>
<dbReference type="SUPFAM" id="SSF46894">
    <property type="entry name" value="C-terminal effector domain of the bipartite response regulators"/>
    <property type="match status" value="1"/>
</dbReference>
<evidence type="ECO:0000259" key="1">
    <source>
        <dbReference type="Pfam" id="PF00196"/>
    </source>
</evidence>
<dbReference type="GO" id="GO:0006355">
    <property type="term" value="P:regulation of DNA-templated transcription"/>
    <property type="evidence" value="ECO:0007669"/>
    <property type="project" value="InterPro"/>
</dbReference>
<dbReference type="OrthoDB" id="5184241at2"/>
<dbReference type="InterPro" id="IPR000792">
    <property type="entry name" value="Tscrpt_reg_LuxR_C"/>
</dbReference>
<evidence type="ECO:0000313" key="3">
    <source>
        <dbReference type="Proteomes" id="UP000275356"/>
    </source>
</evidence>